<dbReference type="InterPro" id="IPR017476">
    <property type="entry name" value="UDP-Glc/GDP-Man"/>
</dbReference>
<protein>
    <submittedName>
        <fullName evidence="6">Nucleotide sugar dehydrogenase</fullName>
    </submittedName>
</protein>
<comment type="similarity">
    <text evidence="1 4">Belongs to the UDP-glucose/GDP-mannose dehydrogenase family.</text>
</comment>
<dbReference type="Gene3D" id="3.40.50.720">
    <property type="entry name" value="NAD(P)-binding Rossmann-like Domain"/>
    <property type="match status" value="2"/>
</dbReference>
<dbReference type="STRING" id="765911.Thivi_2178"/>
<reference evidence="6 7" key="1">
    <citation type="submission" date="2012-06" db="EMBL/GenBank/DDBJ databases">
        <title>Complete sequence of Thiocystis violascens DSM 198.</title>
        <authorList>
            <consortium name="US DOE Joint Genome Institute"/>
            <person name="Lucas S."/>
            <person name="Han J."/>
            <person name="Lapidus A."/>
            <person name="Cheng J.-F."/>
            <person name="Goodwin L."/>
            <person name="Pitluck S."/>
            <person name="Peters L."/>
            <person name="Ovchinnikova G."/>
            <person name="Teshima H."/>
            <person name="Detter J.C."/>
            <person name="Han C."/>
            <person name="Tapia R."/>
            <person name="Land M."/>
            <person name="Hauser L."/>
            <person name="Kyrpides N."/>
            <person name="Ivanova N."/>
            <person name="Pagani I."/>
            <person name="Vogl K."/>
            <person name="Liu Z."/>
            <person name="Frigaard N.-U."/>
            <person name="Bryant D."/>
            <person name="Woyke T."/>
        </authorList>
    </citation>
    <scope>NUCLEOTIDE SEQUENCE [LARGE SCALE GENOMIC DNA]</scope>
    <source>
        <strain evidence="7">ATCC 17096 / DSM 198 / 6111</strain>
    </source>
</reference>
<dbReference type="InterPro" id="IPR014026">
    <property type="entry name" value="UDP-Glc/GDP-Man_DH_dimer"/>
</dbReference>
<dbReference type="GO" id="GO:0051287">
    <property type="term" value="F:NAD binding"/>
    <property type="evidence" value="ECO:0007669"/>
    <property type="project" value="InterPro"/>
</dbReference>
<dbReference type="InterPro" id="IPR014027">
    <property type="entry name" value="UDP-Glc/GDP-Man_DH_C"/>
</dbReference>
<dbReference type="PIRSF" id="PIRSF500136">
    <property type="entry name" value="UDP_ManNAc_DH"/>
    <property type="match status" value="1"/>
</dbReference>
<dbReference type="GO" id="GO:0016628">
    <property type="term" value="F:oxidoreductase activity, acting on the CH-CH group of donors, NAD or NADP as acceptor"/>
    <property type="evidence" value="ECO:0007669"/>
    <property type="project" value="InterPro"/>
</dbReference>
<name>I3YAW0_THIV6</name>
<dbReference type="NCBIfam" id="TIGR03026">
    <property type="entry name" value="NDP-sugDHase"/>
    <property type="match status" value="1"/>
</dbReference>
<dbReference type="PIRSF" id="PIRSF000124">
    <property type="entry name" value="UDPglc_GDPman_dh"/>
    <property type="match status" value="1"/>
</dbReference>
<dbReference type="SMART" id="SM00984">
    <property type="entry name" value="UDPG_MGDP_dh_C"/>
    <property type="match status" value="1"/>
</dbReference>
<dbReference type="AlphaFoldDB" id="I3YAW0"/>
<dbReference type="InterPro" id="IPR028359">
    <property type="entry name" value="UDP_ManNAc/GlcNAc_DH"/>
</dbReference>
<dbReference type="Pfam" id="PF00984">
    <property type="entry name" value="UDPG_MGDP_dh"/>
    <property type="match status" value="1"/>
</dbReference>
<evidence type="ECO:0000256" key="3">
    <source>
        <dbReference type="ARBA" id="ARBA00023027"/>
    </source>
</evidence>
<dbReference type="RefSeq" id="WP_014778577.1">
    <property type="nucleotide sequence ID" value="NC_018012.1"/>
</dbReference>
<accession>I3YAW0</accession>
<dbReference type="Pfam" id="PF03721">
    <property type="entry name" value="UDPG_MGDP_dh_N"/>
    <property type="match status" value="1"/>
</dbReference>
<dbReference type="InterPro" id="IPR001732">
    <property type="entry name" value="UDP-Glc/GDP-Man_DH_N"/>
</dbReference>
<dbReference type="PANTHER" id="PTHR43491">
    <property type="entry name" value="UDP-N-ACETYL-D-MANNOSAMINE DEHYDROGENASE"/>
    <property type="match status" value="1"/>
</dbReference>
<keyword evidence="2" id="KW-0560">Oxidoreductase</keyword>
<dbReference type="InterPro" id="IPR008927">
    <property type="entry name" value="6-PGluconate_DH-like_C_sf"/>
</dbReference>
<dbReference type="SUPFAM" id="SSF51735">
    <property type="entry name" value="NAD(P)-binding Rossmann-fold domains"/>
    <property type="match status" value="1"/>
</dbReference>
<dbReference type="OrthoDB" id="9803238at2"/>
<dbReference type="SUPFAM" id="SSF52413">
    <property type="entry name" value="UDP-glucose/GDP-mannose dehydrogenase C-terminal domain"/>
    <property type="match status" value="1"/>
</dbReference>
<dbReference type="SUPFAM" id="SSF48179">
    <property type="entry name" value="6-phosphogluconate dehydrogenase C-terminal domain-like"/>
    <property type="match status" value="1"/>
</dbReference>
<dbReference type="InterPro" id="IPR036220">
    <property type="entry name" value="UDP-Glc/GDP-Man_DH_C_sf"/>
</dbReference>
<dbReference type="PANTHER" id="PTHR43491:SF2">
    <property type="entry name" value="UDP-N-ACETYL-D-MANNOSAMINE DEHYDROGENASE"/>
    <property type="match status" value="1"/>
</dbReference>
<dbReference type="GO" id="GO:0016616">
    <property type="term" value="F:oxidoreductase activity, acting on the CH-OH group of donors, NAD or NADP as acceptor"/>
    <property type="evidence" value="ECO:0007669"/>
    <property type="project" value="InterPro"/>
</dbReference>
<sequence length="428" mass="46278">MKPIVAVVGLGYVGLPLAVEFGKQYETIGYDLSEAKIAQYRNHCDPTGEVSTEDLKAATRLSVSTDPSTLGKADFIVVAVPTPVDDTHIPDFSPLVGSSTTVGQHMKRGATVVYESTVYPGATEEVCVPLLEEHSGLKWKTDFHVGYSPERVNPGDKERTITRIVKVVAGDDEPTADAVAALYASVITAGVHRASSIKVAEAAKVIENTQRDLNIALMNELALIFGRLGIDTLEVLQAAGTKWNFLPFRPGLVGGHCIGVDPYYLTHKAVALGYHPEVILAGRRINDGMAAYVAQQTVKALINNGDTIKGDKVIVLGLTFKENCPDLRNSKVADLVRELQSFGCEVAVHDPIAESSEAEHEYGIRLTPWEQLPKDASAIVAAVSHREYLAMSLAELTSRLKQGGVFTDVKSAYDPDAIRAAGFRLWRL</sequence>
<evidence type="ECO:0000313" key="7">
    <source>
        <dbReference type="Proteomes" id="UP000006062"/>
    </source>
</evidence>
<dbReference type="HOGENOM" id="CLU_023810_3_1_6"/>
<dbReference type="eggNOG" id="COG0677">
    <property type="taxonomic scope" value="Bacteria"/>
</dbReference>
<gene>
    <name evidence="6" type="ordered locus">Thivi_2178</name>
</gene>
<evidence type="ECO:0000256" key="4">
    <source>
        <dbReference type="PIRNR" id="PIRNR000124"/>
    </source>
</evidence>
<evidence type="ECO:0000313" key="6">
    <source>
        <dbReference type="EMBL" id="AFL74128.1"/>
    </source>
</evidence>
<keyword evidence="3" id="KW-0520">NAD</keyword>
<dbReference type="KEGG" id="tvi:Thivi_2178"/>
<organism evidence="6 7">
    <name type="scientific">Thiocystis violascens (strain ATCC 17096 / DSM 198 / 6111)</name>
    <name type="common">Chromatium violascens</name>
    <dbReference type="NCBI Taxonomy" id="765911"/>
    <lineage>
        <taxon>Bacteria</taxon>
        <taxon>Pseudomonadati</taxon>
        <taxon>Pseudomonadota</taxon>
        <taxon>Gammaproteobacteria</taxon>
        <taxon>Chromatiales</taxon>
        <taxon>Chromatiaceae</taxon>
        <taxon>Thiocystis</taxon>
    </lineage>
</organism>
<dbReference type="InterPro" id="IPR036291">
    <property type="entry name" value="NAD(P)-bd_dom_sf"/>
</dbReference>
<proteinExistence type="inferred from homology"/>
<dbReference type="Proteomes" id="UP000006062">
    <property type="component" value="Chromosome"/>
</dbReference>
<evidence type="ECO:0000259" key="5">
    <source>
        <dbReference type="SMART" id="SM00984"/>
    </source>
</evidence>
<evidence type="ECO:0000256" key="1">
    <source>
        <dbReference type="ARBA" id="ARBA00006601"/>
    </source>
</evidence>
<keyword evidence="7" id="KW-1185">Reference proteome</keyword>
<feature type="domain" description="UDP-glucose/GDP-mannose dehydrogenase C-terminal" evidence="5">
    <location>
        <begin position="314"/>
        <end position="415"/>
    </location>
</feature>
<dbReference type="GO" id="GO:0000271">
    <property type="term" value="P:polysaccharide biosynthetic process"/>
    <property type="evidence" value="ECO:0007669"/>
    <property type="project" value="InterPro"/>
</dbReference>
<evidence type="ECO:0000256" key="2">
    <source>
        <dbReference type="ARBA" id="ARBA00023002"/>
    </source>
</evidence>
<dbReference type="EMBL" id="CP003154">
    <property type="protein sequence ID" value="AFL74128.1"/>
    <property type="molecule type" value="Genomic_DNA"/>
</dbReference>
<dbReference type="Pfam" id="PF03720">
    <property type="entry name" value="UDPG_MGDP_dh_C"/>
    <property type="match status" value="1"/>
</dbReference>